<evidence type="ECO:0000313" key="3">
    <source>
        <dbReference type="Proteomes" id="UP000660339"/>
    </source>
</evidence>
<name>A0A8J3PH27_9ACTN</name>
<protein>
    <submittedName>
        <fullName evidence="2">Uncharacterized protein</fullName>
    </submittedName>
</protein>
<proteinExistence type="predicted"/>
<gene>
    <name evidence="2" type="ORF">Cme02nite_42950</name>
</gene>
<dbReference type="Proteomes" id="UP000660339">
    <property type="component" value="Unassembled WGS sequence"/>
</dbReference>
<dbReference type="EMBL" id="BONJ01000023">
    <property type="protein sequence ID" value="GIG15963.1"/>
    <property type="molecule type" value="Genomic_DNA"/>
</dbReference>
<feature type="compositionally biased region" description="Basic and acidic residues" evidence="1">
    <location>
        <begin position="29"/>
        <end position="43"/>
    </location>
</feature>
<evidence type="ECO:0000313" key="2">
    <source>
        <dbReference type="EMBL" id="GIG15963.1"/>
    </source>
</evidence>
<feature type="region of interest" description="Disordered" evidence="1">
    <location>
        <begin position="1"/>
        <end position="63"/>
    </location>
</feature>
<keyword evidence="3" id="KW-1185">Reference proteome</keyword>
<evidence type="ECO:0000256" key="1">
    <source>
        <dbReference type="SAM" id="MobiDB-lite"/>
    </source>
</evidence>
<dbReference type="AlphaFoldDB" id="A0A8J3PH27"/>
<accession>A0A8J3PH27</accession>
<sequence>MLGDLGVSDRVEALAEDFEDGHPGVPGEDPQHEDADRPDRDVRQQCGEGESQRVAETGTQAAGCFGGGGSGVDWLLARYDGCRAVGEIGEACSSD</sequence>
<organism evidence="2 3">
    <name type="scientific">Catellatospora methionotrophica</name>
    <dbReference type="NCBI Taxonomy" id="121620"/>
    <lineage>
        <taxon>Bacteria</taxon>
        <taxon>Bacillati</taxon>
        <taxon>Actinomycetota</taxon>
        <taxon>Actinomycetes</taxon>
        <taxon>Micromonosporales</taxon>
        <taxon>Micromonosporaceae</taxon>
        <taxon>Catellatospora</taxon>
    </lineage>
</organism>
<comment type="caution">
    <text evidence="2">The sequence shown here is derived from an EMBL/GenBank/DDBJ whole genome shotgun (WGS) entry which is preliminary data.</text>
</comment>
<reference evidence="2" key="1">
    <citation type="submission" date="2021-01" db="EMBL/GenBank/DDBJ databases">
        <title>Whole genome shotgun sequence of Catellatospora methionotrophica NBRC 14553.</title>
        <authorList>
            <person name="Komaki H."/>
            <person name="Tamura T."/>
        </authorList>
    </citation>
    <scope>NUCLEOTIDE SEQUENCE</scope>
    <source>
        <strain evidence="2">NBRC 14553</strain>
    </source>
</reference>